<dbReference type="EMBL" id="JACIEJ010000018">
    <property type="protein sequence ID" value="MBB3988280.1"/>
    <property type="molecule type" value="Genomic_DNA"/>
</dbReference>
<dbReference type="Gene3D" id="3.40.50.300">
    <property type="entry name" value="P-loop containing nucleotide triphosphate hydrolases"/>
    <property type="match status" value="1"/>
</dbReference>
<evidence type="ECO:0000256" key="1">
    <source>
        <dbReference type="ARBA" id="ARBA00022448"/>
    </source>
</evidence>
<dbReference type="RefSeq" id="WP_183969990.1">
    <property type="nucleotide sequence ID" value="NZ_JACIEJ010000018.1"/>
</dbReference>
<dbReference type="SMART" id="SM00382">
    <property type="entry name" value="AAA"/>
    <property type="match status" value="1"/>
</dbReference>
<dbReference type="GO" id="GO:0005886">
    <property type="term" value="C:plasma membrane"/>
    <property type="evidence" value="ECO:0007669"/>
    <property type="project" value="TreeGrafter"/>
</dbReference>
<dbReference type="CDD" id="cd03219">
    <property type="entry name" value="ABC_Mj1267_LivG_branched"/>
    <property type="match status" value="1"/>
</dbReference>
<dbReference type="InterPro" id="IPR003593">
    <property type="entry name" value="AAA+_ATPase"/>
</dbReference>
<dbReference type="GO" id="GO:0016887">
    <property type="term" value="F:ATP hydrolysis activity"/>
    <property type="evidence" value="ECO:0007669"/>
    <property type="project" value="InterPro"/>
</dbReference>
<dbReference type="InterPro" id="IPR027417">
    <property type="entry name" value="P-loop_NTPase"/>
</dbReference>
<dbReference type="PANTHER" id="PTHR45772">
    <property type="entry name" value="CONSERVED COMPONENT OF ABC TRANSPORTER FOR NATURAL AMINO ACIDS-RELATED"/>
    <property type="match status" value="1"/>
</dbReference>
<organism evidence="5 6">
    <name type="scientific">Sagittula marina</name>
    <dbReference type="NCBI Taxonomy" id="943940"/>
    <lineage>
        <taxon>Bacteria</taxon>
        <taxon>Pseudomonadati</taxon>
        <taxon>Pseudomonadota</taxon>
        <taxon>Alphaproteobacteria</taxon>
        <taxon>Rhodobacterales</taxon>
        <taxon>Roseobacteraceae</taxon>
        <taxon>Sagittula</taxon>
    </lineage>
</organism>
<dbReference type="PANTHER" id="PTHR45772:SF9">
    <property type="entry name" value="CONSERVED COMPONENT OF ABC TRANSPORTER FOR NATURAL AMINO ACIDS"/>
    <property type="match status" value="1"/>
</dbReference>
<evidence type="ECO:0000313" key="6">
    <source>
        <dbReference type="Proteomes" id="UP000541426"/>
    </source>
</evidence>
<protein>
    <submittedName>
        <fullName evidence="5">Branched-chain amino acid transport system ATP-binding protein</fullName>
    </submittedName>
</protein>
<sequence length="250" mass="26535">MSAPLFRTIGLEKTFGGVVAAKDISIDVMSGERIAIIGSNGAGKTTFVNMVTGYLTPSAGQILFDGHDITGLDPRQTAQAGIRRSFQIAQVFAEMTVLENMLIALIAGQDGRPSARAAITPERIDIARSALDRFGLSVIADTPAGTLPQGTRKQLDIAMAAVGDPRLVLLDEPTSGVSADEKMAMMDTAIAPLDASGATILFIEHDMDVVRRYADRVIAFYEGTVLADGNVAVVLEDEKVRKYVIGDSHA</sequence>
<keyword evidence="1" id="KW-0813">Transport</keyword>
<gene>
    <name evidence="5" type="ORF">GGQ68_004637</name>
</gene>
<reference evidence="5 6" key="1">
    <citation type="submission" date="2020-08" db="EMBL/GenBank/DDBJ databases">
        <title>Genomic Encyclopedia of Type Strains, Phase IV (KMG-IV): sequencing the most valuable type-strain genomes for metagenomic binning, comparative biology and taxonomic classification.</title>
        <authorList>
            <person name="Goeker M."/>
        </authorList>
    </citation>
    <scope>NUCLEOTIDE SEQUENCE [LARGE SCALE GENOMIC DNA]</scope>
    <source>
        <strain evidence="5 6">DSM 102235</strain>
    </source>
</reference>
<dbReference type="InterPro" id="IPR003439">
    <property type="entry name" value="ABC_transporter-like_ATP-bd"/>
</dbReference>
<dbReference type="Pfam" id="PF00005">
    <property type="entry name" value="ABC_tran"/>
    <property type="match status" value="1"/>
</dbReference>
<dbReference type="AlphaFoldDB" id="A0A7W6GUK9"/>
<feature type="domain" description="ABC transporter" evidence="4">
    <location>
        <begin position="6"/>
        <end position="247"/>
    </location>
</feature>
<evidence type="ECO:0000256" key="2">
    <source>
        <dbReference type="ARBA" id="ARBA00022741"/>
    </source>
</evidence>
<keyword evidence="2" id="KW-0547">Nucleotide-binding</keyword>
<name>A0A7W6GUK9_9RHOB</name>
<dbReference type="Proteomes" id="UP000541426">
    <property type="component" value="Unassembled WGS sequence"/>
</dbReference>
<comment type="caution">
    <text evidence="5">The sequence shown here is derived from an EMBL/GenBank/DDBJ whole genome shotgun (WGS) entry which is preliminary data.</text>
</comment>
<dbReference type="GO" id="GO:0005524">
    <property type="term" value="F:ATP binding"/>
    <property type="evidence" value="ECO:0007669"/>
    <property type="project" value="UniProtKB-KW"/>
</dbReference>
<accession>A0A7W6GUK9</accession>
<dbReference type="InterPro" id="IPR051120">
    <property type="entry name" value="ABC_AA/LPS_Transport"/>
</dbReference>
<evidence type="ECO:0000256" key="3">
    <source>
        <dbReference type="ARBA" id="ARBA00022840"/>
    </source>
</evidence>
<evidence type="ECO:0000259" key="4">
    <source>
        <dbReference type="PROSITE" id="PS50893"/>
    </source>
</evidence>
<dbReference type="SUPFAM" id="SSF52540">
    <property type="entry name" value="P-loop containing nucleoside triphosphate hydrolases"/>
    <property type="match status" value="1"/>
</dbReference>
<keyword evidence="6" id="KW-1185">Reference proteome</keyword>
<keyword evidence="3 5" id="KW-0067">ATP-binding</keyword>
<dbReference type="PROSITE" id="PS50893">
    <property type="entry name" value="ABC_TRANSPORTER_2"/>
    <property type="match status" value="1"/>
</dbReference>
<proteinExistence type="predicted"/>
<evidence type="ECO:0000313" key="5">
    <source>
        <dbReference type="EMBL" id="MBB3988280.1"/>
    </source>
</evidence>